<dbReference type="RefSeq" id="WP_251581464.1">
    <property type="nucleotide sequence ID" value="NZ_JBHTKX010000001.1"/>
</dbReference>
<reference evidence="3" key="1">
    <citation type="journal article" date="2019" name="Int. J. Syst. Evol. Microbiol.">
        <title>The Global Catalogue of Microorganisms (GCM) 10K type strain sequencing project: providing services to taxonomists for standard genome sequencing and annotation.</title>
        <authorList>
            <consortium name="The Broad Institute Genomics Platform"/>
            <consortium name="The Broad Institute Genome Sequencing Center for Infectious Disease"/>
            <person name="Wu L."/>
            <person name="Ma J."/>
        </authorList>
    </citation>
    <scope>NUCLEOTIDE SEQUENCE [LARGE SCALE GENOMIC DNA]</scope>
    <source>
        <strain evidence="3">CCUG 53519</strain>
    </source>
</reference>
<comment type="caution">
    <text evidence="2">The sequence shown here is derived from an EMBL/GenBank/DDBJ whole genome shotgun (WGS) entry which is preliminary data.</text>
</comment>
<dbReference type="EC" id="2.3.-.-" evidence="2"/>
<evidence type="ECO:0000313" key="3">
    <source>
        <dbReference type="Proteomes" id="UP001597169"/>
    </source>
</evidence>
<evidence type="ECO:0000313" key="2">
    <source>
        <dbReference type="EMBL" id="MFD1127663.1"/>
    </source>
</evidence>
<keyword evidence="2" id="KW-0808">Transferase</keyword>
<name>A0ABW3PSA2_9BACL</name>
<keyword evidence="3" id="KW-1185">Reference proteome</keyword>
<dbReference type="Proteomes" id="UP001597169">
    <property type="component" value="Unassembled WGS sequence"/>
</dbReference>
<dbReference type="InterPro" id="IPR000182">
    <property type="entry name" value="GNAT_dom"/>
</dbReference>
<dbReference type="Gene3D" id="3.40.630.30">
    <property type="match status" value="1"/>
</dbReference>
<proteinExistence type="predicted"/>
<protein>
    <submittedName>
        <fullName evidence="2">GNAT family N-acetyltransferase</fullName>
        <ecNumber evidence="2">2.3.-.-</ecNumber>
    </submittedName>
</protein>
<gene>
    <name evidence="2" type="ORF">ACFQ3J_05660</name>
</gene>
<dbReference type="InterPro" id="IPR016181">
    <property type="entry name" value="Acyl_CoA_acyltransferase"/>
</dbReference>
<keyword evidence="2" id="KW-0012">Acyltransferase</keyword>
<dbReference type="PROSITE" id="PS51186">
    <property type="entry name" value="GNAT"/>
    <property type="match status" value="1"/>
</dbReference>
<accession>A0ABW3PSA2</accession>
<evidence type="ECO:0000259" key="1">
    <source>
        <dbReference type="PROSITE" id="PS51186"/>
    </source>
</evidence>
<dbReference type="EMBL" id="JBHTKX010000001">
    <property type="protein sequence ID" value="MFD1127663.1"/>
    <property type="molecule type" value="Genomic_DNA"/>
</dbReference>
<dbReference type="GO" id="GO:0016746">
    <property type="term" value="F:acyltransferase activity"/>
    <property type="evidence" value="ECO:0007669"/>
    <property type="project" value="UniProtKB-KW"/>
</dbReference>
<dbReference type="CDD" id="cd04301">
    <property type="entry name" value="NAT_SF"/>
    <property type="match status" value="1"/>
</dbReference>
<organism evidence="2 3">
    <name type="scientific">Paenibacillus provencensis</name>
    <dbReference type="NCBI Taxonomy" id="441151"/>
    <lineage>
        <taxon>Bacteria</taxon>
        <taxon>Bacillati</taxon>
        <taxon>Bacillota</taxon>
        <taxon>Bacilli</taxon>
        <taxon>Bacillales</taxon>
        <taxon>Paenibacillaceae</taxon>
        <taxon>Paenibacillus</taxon>
    </lineage>
</organism>
<dbReference type="SUPFAM" id="SSF55729">
    <property type="entry name" value="Acyl-CoA N-acyltransferases (Nat)"/>
    <property type="match status" value="1"/>
</dbReference>
<dbReference type="Pfam" id="PF00583">
    <property type="entry name" value="Acetyltransf_1"/>
    <property type="match status" value="1"/>
</dbReference>
<feature type="domain" description="N-acetyltransferase" evidence="1">
    <location>
        <begin position="6"/>
        <end position="152"/>
    </location>
</feature>
<sequence length="154" mass="18139">MSYKIIGIRENPEFAEQAIQYFSERWGIEERIYRDSIANSLTTSSKLPRFYLITESNRVIGGFGLITNDFISRQDLFPYLCALYIEEDKRGNKLGSVLLEHGRKKSKRLGFDKLYLCTDHNGYYEKYNWRFIGVGYHPWNHVSRIYEADTTSNN</sequence>